<comment type="caution">
    <text evidence="2">The sequence shown here is derived from an EMBL/GenBank/DDBJ whole genome shotgun (WGS) entry which is preliminary data.</text>
</comment>
<dbReference type="GO" id="GO:0016020">
    <property type="term" value="C:membrane"/>
    <property type="evidence" value="ECO:0007669"/>
    <property type="project" value="TreeGrafter"/>
</dbReference>
<proteinExistence type="predicted"/>
<accession>A0A8X7YLG0</accession>
<dbReference type="InterPro" id="IPR000719">
    <property type="entry name" value="Prot_kinase_dom"/>
</dbReference>
<keyword evidence="3" id="KW-1185">Reference proteome</keyword>
<dbReference type="AlphaFoldDB" id="A0A8X7YLG0"/>
<dbReference type="OrthoDB" id="4062651at2759"/>
<organism evidence="2 3">
    <name type="scientific">Populus tomentosa</name>
    <name type="common">Chinese white poplar</name>
    <dbReference type="NCBI Taxonomy" id="118781"/>
    <lineage>
        <taxon>Eukaryota</taxon>
        <taxon>Viridiplantae</taxon>
        <taxon>Streptophyta</taxon>
        <taxon>Embryophyta</taxon>
        <taxon>Tracheophyta</taxon>
        <taxon>Spermatophyta</taxon>
        <taxon>Magnoliopsida</taxon>
        <taxon>eudicotyledons</taxon>
        <taxon>Gunneridae</taxon>
        <taxon>Pentapetalae</taxon>
        <taxon>rosids</taxon>
        <taxon>fabids</taxon>
        <taxon>Malpighiales</taxon>
        <taxon>Salicaceae</taxon>
        <taxon>Saliceae</taxon>
        <taxon>Populus</taxon>
    </lineage>
</organism>
<evidence type="ECO:0000313" key="2">
    <source>
        <dbReference type="EMBL" id="KAG6753026.1"/>
    </source>
</evidence>
<protein>
    <recommendedName>
        <fullName evidence="1">Protein kinase domain-containing protein</fullName>
    </recommendedName>
</protein>
<dbReference type="PANTHER" id="PTHR48055:SF46">
    <property type="entry name" value="LEUCINE-RICH REPEAT SERINE_THREONINE-PROTEIN KINASE 1"/>
    <property type="match status" value="1"/>
</dbReference>
<dbReference type="EMBL" id="JAAWWB010000024">
    <property type="protein sequence ID" value="KAG6753026.1"/>
    <property type="molecule type" value="Genomic_DNA"/>
</dbReference>
<dbReference type="Proteomes" id="UP000886885">
    <property type="component" value="Chromosome 12D"/>
</dbReference>
<dbReference type="GO" id="GO:0004672">
    <property type="term" value="F:protein kinase activity"/>
    <property type="evidence" value="ECO:0007669"/>
    <property type="project" value="InterPro"/>
</dbReference>
<dbReference type="GO" id="GO:0005524">
    <property type="term" value="F:ATP binding"/>
    <property type="evidence" value="ECO:0007669"/>
    <property type="project" value="InterPro"/>
</dbReference>
<dbReference type="InterPro" id="IPR051564">
    <property type="entry name" value="LRR_receptor-like_kinase"/>
</dbReference>
<dbReference type="PANTHER" id="PTHR48055">
    <property type="entry name" value="LEUCINE-RICH REPEAT RECEPTOR PROTEIN KINASE EMS1"/>
    <property type="match status" value="1"/>
</dbReference>
<name>A0A8X7YLG0_POPTO</name>
<gene>
    <name evidence="2" type="ORF">POTOM_043070</name>
</gene>
<dbReference type="PROSITE" id="PS50011">
    <property type="entry name" value="PROTEIN_KINASE_DOM"/>
    <property type="match status" value="1"/>
</dbReference>
<reference evidence="2" key="1">
    <citation type="journal article" date="2020" name="bioRxiv">
        <title>Hybrid origin of Populus tomentosa Carr. identified through genome sequencing and phylogenomic analysis.</title>
        <authorList>
            <person name="An X."/>
            <person name="Gao K."/>
            <person name="Chen Z."/>
            <person name="Li J."/>
            <person name="Yang X."/>
            <person name="Yang X."/>
            <person name="Zhou J."/>
            <person name="Guo T."/>
            <person name="Zhao T."/>
            <person name="Huang S."/>
            <person name="Miao D."/>
            <person name="Khan W.U."/>
            <person name="Rao P."/>
            <person name="Ye M."/>
            <person name="Lei B."/>
            <person name="Liao W."/>
            <person name="Wang J."/>
            <person name="Ji L."/>
            <person name="Li Y."/>
            <person name="Guo B."/>
            <person name="Mustafa N.S."/>
            <person name="Li S."/>
            <person name="Yun Q."/>
            <person name="Keller S.R."/>
            <person name="Mao J."/>
            <person name="Zhang R."/>
            <person name="Strauss S.H."/>
        </authorList>
    </citation>
    <scope>NUCLEOTIDE SEQUENCE</scope>
    <source>
        <strain evidence="2">GM15</strain>
        <tissue evidence="2">Leaf</tissue>
    </source>
</reference>
<dbReference type="Pfam" id="PF07714">
    <property type="entry name" value="PK_Tyr_Ser-Thr"/>
    <property type="match status" value="1"/>
</dbReference>
<dbReference type="InterPro" id="IPR001245">
    <property type="entry name" value="Ser-Thr/Tyr_kinase_cat_dom"/>
</dbReference>
<sequence length="141" mass="15878">MRNICTALTADGFLWGRSSLDWHGTLSGIATEKSDVYSFGVLLLELVTGKRPTDPAFVKRGLNVVGWMNTLLRENRLEDVVDTRCKDTDMETLEVILEIATRCTDANPDDRPTMNQALQLLEQEVMSPCPSDFYESHSDYC</sequence>
<evidence type="ECO:0000313" key="3">
    <source>
        <dbReference type="Proteomes" id="UP000886885"/>
    </source>
</evidence>
<evidence type="ECO:0000259" key="1">
    <source>
        <dbReference type="PROSITE" id="PS50011"/>
    </source>
</evidence>
<feature type="domain" description="Protein kinase" evidence="1">
    <location>
        <begin position="1"/>
        <end position="126"/>
    </location>
</feature>